<keyword evidence="1" id="KW-0732">Signal</keyword>
<protein>
    <submittedName>
        <fullName evidence="2">Uncharacterized protein</fullName>
    </submittedName>
</protein>
<dbReference type="Proteomes" id="UP001201262">
    <property type="component" value="Unassembled WGS sequence"/>
</dbReference>
<keyword evidence="3" id="KW-1185">Reference proteome</keyword>
<gene>
    <name evidence="2" type="ORF">BGW36DRAFT_167386</name>
</gene>
<sequence>MRFTVILGMMAGLAAALPRESPLERRQCSVQHDTCCIQTGTCQTCYYGTEPYQCNCQCLQYGDCPCTEYDNDTQTCLSWYAPAGGC</sequence>
<evidence type="ECO:0000313" key="2">
    <source>
        <dbReference type="EMBL" id="KAH8697386.1"/>
    </source>
</evidence>
<dbReference type="RefSeq" id="XP_046072087.1">
    <property type="nucleotide sequence ID" value="XM_046209616.1"/>
</dbReference>
<evidence type="ECO:0000256" key="1">
    <source>
        <dbReference type="SAM" id="SignalP"/>
    </source>
</evidence>
<feature type="signal peptide" evidence="1">
    <location>
        <begin position="1"/>
        <end position="16"/>
    </location>
</feature>
<organism evidence="2 3">
    <name type="scientific">Talaromyces proteolyticus</name>
    <dbReference type="NCBI Taxonomy" id="1131652"/>
    <lineage>
        <taxon>Eukaryota</taxon>
        <taxon>Fungi</taxon>
        <taxon>Dikarya</taxon>
        <taxon>Ascomycota</taxon>
        <taxon>Pezizomycotina</taxon>
        <taxon>Eurotiomycetes</taxon>
        <taxon>Eurotiomycetidae</taxon>
        <taxon>Eurotiales</taxon>
        <taxon>Trichocomaceae</taxon>
        <taxon>Talaromyces</taxon>
        <taxon>Talaromyces sect. Bacilispori</taxon>
    </lineage>
</organism>
<dbReference type="GeneID" id="70239903"/>
<accession>A0AAD4KV33</accession>
<proteinExistence type="predicted"/>
<evidence type="ECO:0000313" key="3">
    <source>
        <dbReference type="Proteomes" id="UP001201262"/>
    </source>
</evidence>
<reference evidence="2" key="1">
    <citation type="submission" date="2021-12" db="EMBL/GenBank/DDBJ databases">
        <title>Convergent genome expansion in fungi linked to evolution of root-endophyte symbiosis.</title>
        <authorList>
            <consortium name="DOE Joint Genome Institute"/>
            <person name="Ke Y.-H."/>
            <person name="Bonito G."/>
            <person name="Liao H.-L."/>
            <person name="Looney B."/>
            <person name="Rojas-Flechas A."/>
            <person name="Nash J."/>
            <person name="Hameed K."/>
            <person name="Schadt C."/>
            <person name="Martin F."/>
            <person name="Crous P.W."/>
            <person name="Miettinen O."/>
            <person name="Magnuson J.K."/>
            <person name="Labbe J."/>
            <person name="Jacobson D."/>
            <person name="Doktycz M.J."/>
            <person name="Veneault-Fourrey C."/>
            <person name="Kuo A."/>
            <person name="Mondo S."/>
            <person name="Calhoun S."/>
            <person name="Riley R."/>
            <person name="Ohm R."/>
            <person name="LaButti K."/>
            <person name="Andreopoulos B."/>
            <person name="Pangilinan J."/>
            <person name="Nolan M."/>
            <person name="Tritt A."/>
            <person name="Clum A."/>
            <person name="Lipzen A."/>
            <person name="Daum C."/>
            <person name="Barry K."/>
            <person name="Grigoriev I.V."/>
            <person name="Vilgalys R."/>
        </authorList>
    </citation>
    <scope>NUCLEOTIDE SEQUENCE</scope>
    <source>
        <strain evidence="2">PMI_201</strain>
    </source>
</reference>
<feature type="chain" id="PRO_5042091690" evidence="1">
    <location>
        <begin position="17"/>
        <end position="86"/>
    </location>
</feature>
<name>A0AAD4KV33_9EURO</name>
<comment type="caution">
    <text evidence="2">The sequence shown here is derived from an EMBL/GenBank/DDBJ whole genome shotgun (WGS) entry which is preliminary data.</text>
</comment>
<dbReference type="AlphaFoldDB" id="A0AAD4KV33"/>
<dbReference type="EMBL" id="JAJTJA010000006">
    <property type="protein sequence ID" value="KAH8697386.1"/>
    <property type="molecule type" value="Genomic_DNA"/>
</dbReference>